<name>A0A0F9CS25_9ZZZZ</name>
<feature type="region of interest" description="Disordered" evidence="1">
    <location>
        <begin position="41"/>
        <end position="67"/>
    </location>
</feature>
<proteinExistence type="predicted"/>
<accession>A0A0F9CS25</accession>
<gene>
    <name evidence="2" type="ORF">LCGC14_2367430</name>
</gene>
<protein>
    <submittedName>
        <fullName evidence="2">Uncharacterized protein</fullName>
    </submittedName>
</protein>
<organism evidence="2">
    <name type="scientific">marine sediment metagenome</name>
    <dbReference type="NCBI Taxonomy" id="412755"/>
    <lineage>
        <taxon>unclassified sequences</taxon>
        <taxon>metagenomes</taxon>
        <taxon>ecological metagenomes</taxon>
    </lineage>
</organism>
<feature type="compositionally biased region" description="Basic and acidic residues" evidence="1">
    <location>
        <begin position="53"/>
        <end position="67"/>
    </location>
</feature>
<reference evidence="2" key="1">
    <citation type="journal article" date="2015" name="Nature">
        <title>Complex archaea that bridge the gap between prokaryotes and eukaryotes.</title>
        <authorList>
            <person name="Spang A."/>
            <person name="Saw J.H."/>
            <person name="Jorgensen S.L."/>
            <person name="Zaremba-Niedzwiedzka K."/>
            <person name="Martijn J."/>
            <person name="Lind A.E."/>
            <person name="van Eijk R."/>
            <person name="Schleper C."/>
            <person name="Guy L."/>
            <person name="Ettema T.J."/>
        </authorList>
    </citation>
    <scope>NUCLEOTIDE SEQUENCE</scope>
</reference>
<dbReference type="EMBL" id="LAZR01034821">
    <property type="protein sequence ID" value="KKL41728.1"/>
    <property type="molecule type" value="Genomic_DNA"/>
</dbReference>
<feature type="compositionally biased region" description="Basic residues" evidence="1">
    <location>
        <begin position="42"/>
        <end position="52"/>
    </location>
</feature>
<sequence length="175" mass="19862">MEITSTYECPKCKAILKYETETRKYKCDNCHTEFDTDTITKSMKKRNAKQNNRKAENNRRYSKKKEAETMAKKGKCTSCGRDNMSIQAKGLCGTCYAKQRVSATGSKKAPIKNPKLSNKTKPQRIDQDDFINVSAEDISINELAEAQGFIVISDIGKVEVKLTFKVELIDLEKMK</sequence>
<comment type="caution">
    <text evidence="2">The sequence shown here is derived from an EMBL/GenBank/DDBJ whole genome shotgun (WGS) entry which is preliminary data.</text>
</comment>
<dbReference type="AlphaFoldDB" id="A0A0F9CS25"/>
<evidence type="ECO:0000256" key="1">
    <source>
        <dbReference type="SAM" id="MobiDB-lite"/>
    </source>
</evidence>
<evidence type="ECO:0000313" key="2">
    <source>
        <dbReference type="EMBL" id="KKL41728.1"/>
    </source>
</evidence>